<organism evidence="2 3">
    <name type="scientific">Terfezia boudieri ATCC MYA-4762</name>
    <dbReference type="NCBI Taxonomy" id="1051890"/>
    <lineage>
        <taxon>Eukaryota</taxon>
        <taxon>Fungi</taxon>
        <taxon>Dikarya</taxon>
        <taxon>Ascomycota</taxon>
        <taxon>Pezizomycotina</taxon>
        <taxon>Pezizomycetes</taxon>
        <taxon>Pezizales</taxon>
        <taxon>Pezizaceae</taxon>
        <taxon>Terfezia</taxon>
    </lineage>
</organism>
<dbReference type="Proteomes" id="UP000267821">
    <property type="component" value="Unassembled WGS sequence"/>
</dbReference>
<keyword evidence="3" id="KW-1185">Reference proteome</keyword>
<dbReference type="AlphaFoldDB" id="A0A3N4L5D8"/>
<name>A0A3N4L5D8_9PEZI</name>
<evidence type="ECO:0000313" key="3">
    <source>
        <dbReference type="Proteomes" id="UP000267821"/>
    </source>
</evidence>
<sequence>MFVYKKAHILYKWYELSDEQKRFYLDLEEQEELPDFQIPKAELEVIQDNQTMELAEGGANDCLSNEDVGADIEEYYDNKPNKQDDDEDTGAWHKRVASESSSEEEEEEVQLTESDSNERRAKKLVKAKIIEALLSSDIEDDDYRDSTEEDDGKVNE</sequence>
<gene>
    <name evidence="2" type="ORF">L211DRAFT_854476</name>
</gene>
<proteinExistence type="predicted"/>
<protein>
    <submittedName>
        <fullName evidence="2">Uncharacterized protein</fullName>
    </submittedName>
</protein>
<feature type="compositionally biased region" description="Acidic residues" evidence="1">
    <location>
        <begin position="137"/>
        <end position="156"/>
    </location>
</feature>
<accession>A0A3N4L5D8</accession>
<reference evidence="2 3" key="1">
    <citation type="journal article" date="2018" name="Nat. Ecol. Evol.">
        <title>Pezizomycetes genomes reveal the molecular basis of ectomycorrhizal truffle lifestyle.</title>
        <authorList>
            <person name="Murat C."/>
            <person name="Payen T."/>
            <person name="Noel B."/>
            <person name="Kuo A."/>
            <person name="Morin E."/>
            <person name="Chen J."/>
            <person name="Kohler A."/>
            <person name="Krizsan K."/>
            <person name="Balestrini R."/>
            <person name="Da Silva C."/>
            <person name="Montanini B."/>
            <person name="Hainaut M."/>
            <person name="Levati E."/>
            <person name="Barry K.W."/>
            <person name="Belfiori B."/>
            <person name="Cichocki N."/>
            <person name="Clum A."/>
            <person name="Dockter R.B."/>
            <person name="Fauchery L."/>
            <person name="Guy J."/>
            <person name="Iotti M."/>
            <person name="Le Tacon F."/>
            <person name="Lindquist E.A."/>
            <person name="Lipzen A."/>
            <person name="Malagnac F."/>
            <person name="Mello A."/>
            <person name="Molinier V."/>
            <person name="Miyauchi S."/>
            <person name="Poulain J."/>
            <person name="Riccioni C."/>
            <person name="Rubini A."/>
            <person name="Sitrit Y."/>
            <person name="Splivallo R."/>
            <person name="Traeger S."/>
            <person name="Wang M."/>
            <person name="Zifcakova L."/>
            <person name="Wipf D."/>
            <person name="Zambonelli A."/>
            <person name="Paolocci F."/>
            <person name="Nowrousian M."/>
            <person name="Ottonello S."/>
            <person name="Baldrian P."/>
            <person name="Spatafora J.W."/>
            <person name="Henrissat B."/>
            <person name="Nagy L.G."/>
            <person name="Aury J.M."/>
            <person name="Wincker P."/>
            <person name="Grigoriev I.V."/>
            <person name="Bonfante P."/>
            <person name="Martin F.M."/>
        </authorList>
    </citation>
    <scope>NUCLEOTIDE SEQUENCE [LARGE SCALE GENOMIC DNA]</scope>
    <source>
        <strain evidence="2 3">ATCC MYA-4762</strain>
    </source>
</reference>
<evidence type="ECO:0000313" key="2">
    <source>
        <dbReference type="EMBL" id="RPB18097.1"/>
    </source>
</evidence>
<feature type="region of interest" description="Disordered" evidence="1">
    <location>
        <begin position="135"/>
        <end position="156"/>
    </location>
</feature>
<dbReference type="EMBL" id="ML121699">
    <property type="protein sequence ID" value="RPB18097.1"/>
    <property type="molecule type" value="Genomic_DNA"/>
</dbReference>
<feature type="region of interest" description="Disordered" evidence="1">
    <location>
        <begin position="76"/>
        <end position="120"/>
    </location>
</feature>
<feature type="compositionally biased region" description="Acidic residues" evidence="1">
    <location>
        <begin position="101"/>
        <end position="110"/>
    </location>
</feature>
<evidence type="ECO:0000256" key="1">
    <source>
        <dbReference type="SAM" id="MobiDB-lite"/>
    </source>
</evidence>
<dbReference type="InParanoid" id="A0A3N4L5D8"/>